<dbReference type="GeneID" id="22895083"/>
<accession>G1XHZ1</accession>
<feature type="region of interest" description="Disordered" evidence="1">
    <location>
        <begin position="1"/>
        <end position="58"/>
    </location>
</feature>
<dbReference type="RefSeq" id="XP_011124103.1">
    <property type="nucleotide sequence ID" value="XM_011125801.1"/>
</dbReference>
<feature type="compositionally biased region" description="Polar residues" evidence="1">
    <location>
        <begin position="1"/>
        <end position="12"/>
    </location>
</feature>
<sequence>MARNTCQSLPSRQSRKRKNTTQKSGWRPRQQIGIANSSRKRQRRSTSSTLQPPPGSMALMADTCRKFWEEEIEPEVLAAYDEAYEHFPQRDGPHDRPRVWSSTAVRIKLYGAPERSRRWGRLRTAVREIIDSFIKFYLNAESSAVPRPILGKIKFFSIKTKYAIRISKAIYEVDEYKNHFSDGALHPHYLTGWLWDNRIATLVEKAPLDFDPSSRYQEQHFLPSIKELCLLP</sequence>
<organism evidence="2 3">
    <name type="scientific">Arthrobotrys oligospora (strain ATCC 24927 / CBS 115.81 / DSM 1491)</name>
    <name type="common">Nematode-trapping fungus</name>
    <name type="synonym">Didymozoophaga oligospora</name>
    <dbReference type="NCBI Taxonomy" id="756982"/>
    <lineage>
        <taxon>Eukaryota</taxon>
        <taxon>Fungi</taxon>
        <taxon>Dikarya</taxon>
        <taxon>Ascomycota</taxon>
        <taxon>Pezizomycotina</taxon>
        <taxon>Orbiliomycetes</taxon>
        <taxon>Orbiliales</taxon>
        <taxon>Orbiliaceae</taxon>
        <taxon>Orbilia</taxon>
        <taxon>Orbilia oligospora</taxon>
    </lineage>
</organism>
<gene>
    <name evidence="2" type="ORF">AOL_s00091g43</name>
</gene>
<keyword evidence="3" id="KW-1185">Reference proteome</keyword>
<evidence type="ECO:0000256" key="1">
    <source>
        <dbReference type="SAM" id="MobiDB-lite"/>
    </source>
</evidence>
<name>G1XHZ1_ARTOA</name>
<proteinExistence type="predicted"/>
<evidence type="ECO:0000313" key="3">
    <source>
        <dbReference type="Proteomes" id="UP000008784"/>
    </source>
</evidence>
<dbReference type="EMBL" id="ADOT01000165">
    <property type="protein sequence ID" value="EGX47222.1"/>
    <property type="molecule type" value="Genomic_DNA"/>
</dbReference>
<evidence type="ECO:0000313" key="2">
    <source>
        <dbReference type="EMBL" id="EGX47222.1"/>
    </source>
</evidence>
<protein>
    <submittedName>
        <fullName evidence="2">Uncharacterized protein</fullName>
    </submittedName>
</protein>
<dbReference type="Proteomes" id="UP000008784">
    <property type="component" value="Unassembled WGS sequence"/>
</dbReference>
<dbReference type="InParanoid" id="G1XHZ1"/>
<comment type="caution">
    <text evidence="2">The sequence shown here is derived from an EMBL/GenBank/DDBJ whole genome shotgun (WGS) entry which is preliminary data.</text>
</comment>
<dbReference type="HOGENOM" id="CLU_1194647_0_0_1"/>
<reference evidence="2 3" key="1">
    <citation type="journal article" date="2011" name="PLoS Pathog.">
        <title>Genomic and proteomic analyses of the fungus Arthrobotrys oligospora provide insights into nematode-trap formation.</title>
        <authorList>
            <person name="Yang J."/>
            <person name="Wang L."/>
            <person name="Ji X."/>
            <person name="Feng Y."/>
            <person name="Li X."/>
            <person name="Zou C."/>
            <person name="Xu J."/>
            <person name="Ren Y."/>
            <person name="Mi Q."/>
            <person name="Wu J."/>
            <person name="Liu S."/>
            <person name="Liu Y."/>
            <person name="Huang X."/>
            <person name="Wang H."/>
            <person name="Niu X."/>
            <person name="Li J."/>
            <person name="Liang L."/>
            <person name="Luo Y."/>
            <person name="Ji K."/>
            <person name="Zhou W."/>
            <person name="Yu Z."/>
            <person name="Li G."/>
            <person name="Liu Y."/>
            <person name="Li L."/>
            <person name="Qiao M."/>
            <person name="Feng L."/>
            <person name="Zhang K.-Q."/>
        </authorList>
    </citation>
    <scope>NUCLEOTIDE SEQUENCE [LARGE SCALE GENOMIC DNA]</scope>
    <source>
        <strain evidence="3">ATCC 24927 / CBS 115.81 / DSM 1491</strain>
    </source>
</reference>
<dbReference type="AlphaFoldDB" id="G1XHZ1"/>